<feature type="transmembrane region" description="Helical" evidence="8">
    <location>
        <begin position="28"/>
        <end position="50"/>
    </location>
</feature>
<evidence type="ECO:0000256" key="7">
    <source>
        <dbReference type="ARBA" id="ARBA00023136"/>
    </source>
</evidence>
<proteinExistence type="inferred from homology"/>
<sequence>MSMKWADSSRKRMHDKANSIGNLLVEGFHYLGLFAIGAVTAWASVMAFMGMLEKGQASIDDILLLFIYLELGAMVGIYFKTNHLPIRFLLYIAITALTRYLIGDVSHHKAPDIGLLYMCGGIFVLSLSVLAVRFASYKFPSSKAIDATGDVVGENVLEK</sequence>
<comment type="caution">
    <text evidence="9">The sequence shown here is derived from an EMBL/GenBank/DDBJ whole genome shotgun (WGS) entry which is preliminary data.</text>
</comment>
<evidence type="ECO:0000313" key="10">
    <source>
        <dbReference type="Proteomes" id="UP001196601"/>
    </source>
</evidence>
<comment type="similarity">
    <text evidence="2">Belongs to the PsiE family.</text>
</comment>
<evidence type="ECO:0000256" key="6">
    <source>
        <dbReference type="ARBA" id="ARBA00022989"/>
    </source>
</evidence>
<reference evidence="9 10" key="1">
    <citation type="journal article" date="2021" name="Syst. Appl. Microbiol.">
        <title>Pseudomonas lalucatii sp. nov. isolated from Vallgornera, a karstic cave in Mallorca, Western Mediterranean.</title>
        <authorList>
            <person name="Busquets A."/>
            <person name="Mulet M."/>
            <person name="Gomila M."/>
            <person name="Garcia-Valdes E."/>
        </authorList>
    </citation>
    <scope>NUCLEOTIDE SEQUENCE [LARGE SCALE GENOMIC DNA]</scope>
    <source>
        <strain evidence="9 10">R1b54</strain>
    </source>
</reference>
<comment type="subcellular location">
    <subcellularLocation>
        <location evidence="1">Cell inner membrane</location>
        <topology evidence="1">Multi-pass membrane protein</topology>
    </subcellularLocation>
</comment>
<name>A0ABS5Q4Q1_9PSED</name>
<protein>
    <recommendedName>
        <fullName evidence="3">Protein PsiE</fullName>
    </recommendedName>
</protein>
<dbReference type="InterPro" id="IPR020948">
    <property type="entry name" value="P_starv_induced_PsiE-like"/>
</dbReference>
<dbReference type="Pfam" id="PF06146">
    <property type="entry name" value="PsiE"/>
    <property type="match status" value="1"/>
</dbReference>
<keyword evidence="4" id="KW-1003">Cell membrane</keyword>
<dbReference type="RefSeq" id="WP_213641819.1">
    <property type="nucleotide sequence ID" value="NZ_JADPMV010000002.1"/>
</dbReference>
<dbReference type="PIRSF" id="PIRSF029598">
    <property type="entry name" value="PsiE"/>
    <property type="match status" value="1"/>
</dbReference>
<evidence type="ECO:0000256" key="2">
    <source>
        <dbReference type="ARBA" id="ARBA00005632"/>
    </source>
</evidence>
<keyword evidence="5 8" id="KW-0812">Transmembrane</keyword>
<keyword evidence="10" id="KW-1185">Reference proteome</keyword>
<evidence type="ECO:0000256" key="8">
    <source>
        <dbReference type="SAM" id="Phobius"/>
    </source>
</evidence>
<dbReference type="PANTHER" id="PTHR37819:SF1">
    <property type="entry name" value="PROTEIN PSIE"/>
    <property type="match status" value="1"/>
</dbReference>
<gene>
    <name evidence="9" type="ORF">I0D00_17565</name>
</gene>
<feature type="transmembrane region" description="Helical" evidence="8">
    <location>
        <begin position="114"/>
        <end position="135"/>
    </location>
</feature>
<keyword evidence="7 8" id="KW-0472">Membrane</keyword>
<evidence type="ECO:0000256" key="3">
    <source>
        <dbReference type="ARBA" id="ARBA00021903"/>
    </source>
</evidence>
<keyword evidence="6 8" id="KW-1133">Transmembrane helix</keyword>
<dbReference type="Proteomes" id="UP001196601">
    <property type="component" value="Unassembled WGS sequence"/>
</dbReference>
<feature type="transmembrane region" description="Helical" evidence="8">
    <location>
        <begin position="85"/>
        <end position="102"/>
    </location>
</feature>
<evidence type="ECO:0000256" key="4">
    <source>
        <dbReference type="ARBA" id="ARBA00022475"/>
    </source>
</evidence>
<evidence type="ECO:0000256" key="5">
    <source>
        <dbReference type="ARBA" id="ARBA00022692"/>
    </source>
</evidence>
<feature type="transmembrane region" description="Helical" evidence="8">
    <location>
        <begin position="62"/>
        <end position="79"/>
    </location>
</feature>
<dbReference type="EMBL" id="JADPMV010000002">
    <property type="protein sequence ID" value="MBS7663737.1"/>
    <property type="molecule type" value="Genomic_DNA"/>
</dbReference>
<accession>A0ABS5Q4Q1</accession>
<dbReference type="InterPro" id="IPR009315">
    <property type="entry name" value="P_starv_induced_PsiE"/>
</dbReference>
<organism evidence="9 10">
    <name type="scientific">Pseudomonas lalucatii</name>
    <dbReference type="NCBI Taxonomy" id="1424203"/>
    <lineage>
        <taxon>Bacteria</taxon>
        <taxon>Pseudomonadati</taxon>
        <taxon>Pseudomonadota</taxon>
        <taxon>Gammaproteobacteria</taxon>
        <taxon>Pseudomonadales</taxon>
        <taxon>Pseudomonadaceae</taxon>
        <taxon>Pseudomonas</taxon>
    </lineage>
</organism>
<evidence type="ECO:0000256" key="1">
    <source>
        <dbReference type="ARBA" id="ARBA00004429"/>
    </source>
</evidence>
<dbReference type="PANTHER" id="PTHR37819">
    <property type="entry name" value="PROTEIN PSIE"/>
    <property type="match status" value="1"/>
</dbReference>
<evidence type="ECO:0000313" key="9">
    <source>
        <dbReference type="EMBL" id="MBS7663737.1"/>
    </source>
</evidence>